<organism evidence="23 24">
    <name type="scientific">Morchella conica CCBAS932</name>
    <dbReference type="NCBI Taxonomy" id="1392247"/>
    <lineage>
        <taxon>Eukaryota</taxon>
        <taxon>Fungi</taxon>
        <taxon>Dikarya</taxon>
        <taxon>Ascomycota</taxon>
        <taxon>Pezizomycotina</taxon>
        <taxon>Pezizomycetes</taxon>
        <taxon>Pezizales</taxon>
        <taxon>Morchellaceae</taxon>
        <taxon>Morchella</taxon>
    </lineage>
</organism>
<evidence type="ECO:0000256" key="6">
    <source>
        <dbReference type="ARBA" id="ARBA00022692"/>
    </source>
</evidence>
<keyword evidence="10" id="KW-0833">Ubl conjugation pathway</keyword>
<evidence type="ECO:0000256" key="3">
    <source>
        <dbReference type="ARBA" id="ARBA00004906"/>
    </source>
</evidence>
<evidence type="ECO:0000256" key="5">
    <source>
        <dbReference type="ARBA" id="ARBA00022679"/>
    </source>
</evidence>
<reference evidence="23 24" key="1">
    <citation type="journal article" date="2018" name="Nat. Ecol. Evol.">
        <title>Pezizomycetes genomes reveal the molecular basis of ectomycorrhizal truffle lifestyle.</title>
        <authorList>
            <person name="Murat C."/>
            <person name="Payen T."/>
            <person name="Noel B."/>
            <person name="Kuo A."/>
            <person name="Morin E."/>
            <person name="Chen J."/>
            <person name="Kohler A."/>
            <person name="Krizsan K."/>
            <person name="Balestrini R."/>
            <person name="Da Silva C."/>
            <person name="Montanini B."/>
            <person name="Hainaut M."/>
            <person name="Levati E."/>
            <person name="Barry K.W."/>
            <person name="Belfiori B."/>
            <person name="Cichocki N."/>
            <person name="Clum A."/>
            <person name="Dockter R.B."/>
            <person name="Fauchery L."/>
            <person name="Guy J."/>
            <person name="Iotti M."/>
            <person name="Le Tacon F."/>
            <person name="Lindquist E.A."/>
            <person name="Lipzen A."/>
            <person name="Malagnac F."/>
            <person name="Mello A."/>
            <person name="Molinier V."/>
            <person name="Miyauchi S."/>
            <person name="Poulain J."/>
            <person name="Riccioni C."/>
            <person name="Rubini A."/>
            <person name="Sitrit Y."/>
            <person name="Splivallo R."/>
            <person name="Traeger S."/>
            <person name="Wang M."/>
            <person name="Zifcakova L."/>
            <person name="Wipf D."/>
            <person name="Zambonelli A."/>
            <person name="Paolocci F."/>
            <person name="Nowrousian M."/>
            <person name="Ottonello S."/>
            <person name="Baldrian P."/>
            <person name="Spatafora J.W."/>
            <person name="Henrissat B."/>
            <person name="Nagy L.G."/>
            <person name="Aury J.M."/>
            <person name="Wincker P."/>
            <person name="Grigoriev I.V."/>
            <person name="Bonfante P."/>
            <person name="Martin F.M."/>
        </authorList>
    </citation>
    <scope>NUCLEOTIDE SEQUENCE [LARGE SCALE GENOMIC DNA]</scope>
    <source>
        <strain evidence="23 24">CCBAS932</strain>
    </source>
</reference>
<evidence type="ECO:0000256" key="21">
    <source>
        <dbReference type="SAM" id="SignalP"/>
    </source>
</evidence>
<evidence type="ECO:0000256" key="16">
    <source>
        <dbReference type="ARBA" id="ARBA00071072"/>
    </source>
</evidence>
<evidence type="ECO:0000256" key="10">
    <source>
        <dbReference type="ARBA" id="ARBA00022786"/>
    </source>
</evidence>
<dbReference type="STRING" id="1392247.A0A3N4LCV7"/>
<dbReference type="PANTHER" id="PTHR22763:SF162">
    <property type="entry name" value="TRANSMEMBRANE E3 UBIQUITIN-PROTEIN LIGASE 1"/>
    <property type="match status" value="1"/>
</dbReference>
<dbReference type="OrthoDB" id="9984778at2759"/>
<evidence type="ECO:0000256" key="17">
    <source>
        <dbReference type="ARBA" id="ARBA00077885"/>
    </source>
</evidence>
<feature type="chain" id="PRO_5018011219" description="DSC E3 ubiquitin ligase complex subunit A" evidence="21">
    <location>
        <begin position="25"/>
        <end position="772"/>
    </location>
</feature>
<dbReference type="FunFam" id="3.30.40.10:FF:000626">
    <property type="entry name" value="Transmembrane ubiquitin ligase 1"/>
    <property type="match status" value="1"/>
</dbReference>
<dbReference type="GO" id="GO:0008270">
    <property type="term" value="F:zinc ion binding"/>
    <property type="evidence" value="ECO:0007669"/>
    <property type="project" value="UniProtKB-KW"/>
</dbReference>
<keyword evidence="5" id="KW-0808">Transferase</keyword>
<dbReference type="SUPFAM" id="SSF57850">
    <property type="entry name" value="RING/U-box"/>
    <property type="match status" value="1"/>
</dbReference>
<dbReference type="EMBL" id="ML119111">
    <property type="protein sequence ID" value="RPB15825.1"/>
    <property type="molecule type" value="Genomic_DNA"/>
</dbReference>
<keyword evidence="6 20" id="KW-0812">Transmembrane</keyword>
<dbReference type="PANTHER" id="PTHR22763">
    <property type="entry name" value="RING ZINC FINGER PROTEIN"/>
    <property type="match status" value="1"/>
</dbReference>
<comment type="catalytic activity">
    <reaction evidence="1">
        <text>S-ubiquitinyl-[E2 ubiquitin-conjugating enzyme]-L-cysteine + [acceptor protein]-L-lysine = [E2 ubiquitin-conjugating enzyme]-L-cysteine + N(6)-ubiquitinyl-[acceptor protein]-L-lysine.</text>
        <dbReference type="EC" id="2.3.2.27"/>
    </reaction>
</comment>
<dbReference type="GO" id="GO:0012505">
    <property type="term" value="C:endomembrane system"/>
    <property type="evidence" value="ECO:0007669"/>
    <property type="project" value="UniProtKB-SubCell"/>
</dbReference>
<feature type="domain" description="RING-type" evidence="22">
    <location>
        <begin position="706"/>
        <end position="766"/>
    </location>
</feature>
<dbReference type="GO" id="GO:0016567">
    <property type="term" value="P:protein ubiquitination"/>
    <property type="evidence" value="ECO:0007669"/>
    <property type="project" value="UniProtKB-UniPathway"/>
</dbReference>
<feature type="transmembrane region" description="Helical" evidence="20">
    <location>
        <begin position="428"/>
        <end position="448"/>
    </location>
</feature>
<evidence type="ECO:0000313" key="24">
    <source>
        <dbReference type="Proteomes" id="UP000277580"/>
    </source>
</evidence>
<evidence type="ECO:0000256" key="4">
    <source>
        <dbReference type="ARBA" id="ARBA00012483"/>
    </source>
</evidence>
<evidence type="ECO:0000256" key="9">
    <source>
        <dbReference type="ARBA" id="ARBA00022771"/>
    </source>
</evidence>
<evidence type="ECO:0000256" key="20">
    <source>
        <dbReference type="SAM" id="Phobius"/>
    </source>
</evidence>
<dbReference type="InterPro" id="IPR001841">
    <property type="entry name" value="Znf_RING"/>
</dbReference>
<dbReference type="GO" id="GO:0061630">
    <property type="term" value="F:ubiquitin protein ligase activity"/>
    <property type="evidence" value="ECO:0007669"/>
    <property type="project" value="UniProtKB-EC"/>
</dbReference>
<dbReference type="InterPro" id="IPR050731">
    <property type="entry name" value="HRD1_E3_ubiq-ligases"/>
</dbReference>
<evidence type="ECO:0000256" key="18">
    <source>
        <dbReference type="ARBA" id="ARBA00082128"/>
    </source>
</evidence>
<evidence type="ECO:0000256" key="14">
    <source>
        <dbReference type="ARBA" id="ARBA00056116"/>
    </source>
</evidence>
<gene>
    <name evidence="23" type="ORF">P167DRAFT_501173</name>
</gene>
<comment type="subcellular location">
    <subcellularLocation>
        <location evidence="2">Endomembrane system</location>
        <topology evidence="2">Multi-pass membrane protein</topology>
    </subcellularLocation>
</comment>
<keyword evidence="11" id="KW-0862">Zinc</keyword>
<feature type="transmembrane region" description="Helical" evidence="20">
    <location>
        <begin position="454"/>
        <end position="475"/>
    </location>
</feature>
<comment type="pathway">
    <text evidence="3">Protein modification; protein ubiquitination.</text>
</comment>
<evidence type="ECO:0000256" key="1">
    <source>
        <dbReference type="ARBA" id="ARBA00000900"/>
    </source>
</evidence>
<evidence type="ECO:0000256" key="2">
    <source>
        <dbReference type="ARBA" id="ARBA00004127"/>
    </source>
</evidence>
<dbReference type="InParanoid" id="A0A3N4LCV7"/>
<dbReference type="InterPro" id="IPR021319">
    <property type="entry name" value="DUF2921"/>
</dbReference>
<feature type="signal peptide" evidence="21">
    <location>
        <begin position="1"/>
        <end position="24"/>
    </location>
</feature>
<comment type="subunit">
    <text evidence="15">Component of the DSC E3 ubiquitin ligase complex composed of dscA, dscB, dscC and dscD.</text>
</comment>
<dbReference type="InterPro" id="IPR024766">
    <property type="entry name" value="Znf_RING_H2"/>
</dbReference>
<dbReference type="Pfam" id="PF12678">
    <property type="entry name" value="zf-rbx1"/>
    <property type="match status" value="1"/>
</dbReference>
<evidence type="ECO:0000256" key="8">
    <source>
        <dbReference type="ARBA" id="ARBA00022729"/>
    </source>
</evidence>
<keyword evidence="8 21" id="KW-0732">Signal</keyword>
<dbReference type="GO" id="GO:0043161">
    <property type="term" value="P:proteasome-mediated ubiquitin-dependent protein catabolic process"/>
    <property type="evidence" value="ECO:0007669"/>
    <property type="project" value="TreeGrafter"/>
</dbReference>
<dbReference type="PROSITE" id="PS50089">
    <property type="entry name" value="ZF_RING_2"/>
    <property type="match status" value="1"/>
</dbReference>
<comment type="function">
    <text evidence="14">Catalytic component of the DSC E3 ubiquitin ligase complex which is required for the srbA transcriptional activator proteolytic cleavage to release the soluble transcription factor from the membrane in low oxygen or sterol conditions. Required for growth during hypoxia and triazole drug susceptibility, as well as for virulence in a murine model of invasive pulmonary aspergillosis (IPA).</text>
</comment>
<dbReference type="Gene3D" id="3.30.40.10">
    <property type="entry name" value="Zinc/RING finger domain, C3HC4 (zinc finger)"/>
    <property type="match status" value="1"/>
</dbReference>
<feature type="transmembrane region" description="Helical" evidence="20">
    <location>
        <begin position="634"/>
        <end position="653"/>
    </location>
</feature>
<evidence type="ECO:0000256" key="19">
    <source>
        <dbReference type="PROSITE-ProRule" id="PRU00175"/>
    </source>
</evidence>
<dbReference type="InterPro" id="IPR013083">
    <property type="entry name" value="Znf_RING/FYVE/PHD"/>
</dbReference>
<keyword evidence="12 20" id="KW-1133">Transmembrane helix</keyword>
<dbReference type="GO" id="GO:0044695">
    <property type="term" value="C:Dsc E3 ubiquitin ligase complex"/>
    <property type="evidence" value="ECO:0007669"/>
    <property type="project" value="TreeGrafter"/>
</dbReference>
<evidence type="ECO:0000256" key="11">
    <source>
        <dbReference type="ARBA" id="ARBA00022833"/>
    </source>
</evidence>
<evidence type="ECO:0000256" key="13">
    <source>
        <dbReference type="ARBA" id="ARBA00023136"/>
    </source>
</evidence>
<feature type="transmembrane region" description="Helical" evidence="20">
    <location>
        <begin position="388"/>
        <end position="407"/>
    </location>
</feature>
<feature type="transmembrane region" description="Helical" evidence="20">
    <location>
        <begin position="603"/>
        <end position="622"/>
    </location>
</feature>
<keyword evidence="9 19" id="KW-0863">Zinc-finger</keyword>
<sequence>MEQSRLGVFLILIIIILLAPDGNSPTQRHEIDHIIEREKLELETLRNSTFGKPGNLTGINTENESVFPSDLVRGQVRKMREDVMADYFRGDHSSEVPVRNVGSQGTNNGIEKELLAEVQKSDNNAQENKNNKRAPILNGPLPLYRNVSGTLHGEWSRVKLPGLLIPQSNITYQKNVTADSGKITFNIEEKEPGKVQEVGMTMMIKNEEGGDSKEITLYGVHFTDSGEMVLTTSSERFSGIFALPHFTLTDESYNLSKTLLLSSISTAIQKQEDSSHSNSPWQSGSDQVSDPRCEYIVYIQFHPIDTPEFSTPLMSFFPFGPNPLQSQQPMTLETIHEIEQELRRPTGAPVPPAPPIILSSIIYSPTCGFVLSTKGSEGLKVEKYYDKASNFALCAASVMIVQIWLLIRQMNESNTPSTVSRVSFWTMAMMSVVDGYLTIAFLAVSIFVDSCFLPLVSAAFFSFLLVSLFGMRFLMTIYRVQRPERRANPPAAPATNTTPAPVPINLSASGLPAPVTAAPQTPVVLPPNQDTNDSDDDGRQDLGMLYSRFYFILLGSIFLSLHATSWPPFFRNIFMNSAVILANSFWLPQVYRNVMRGCRKAFTWEFVAGMSFCRILPVLYIYCWKDNIFYIEPNLKTAALIIGWVWFQVCALVSQEVFGPRFLIPTNLLPPAYDYHPILPLDDLEAADPQIPTSPSTVPGARIFDCAICMQSVEVPTISSENEAGRSGGVGLLGRRGYMVTPCKHVFHSNCLEGWMRFRLQCPICRNPLPPL</sequence>
<proteinExistence type="predicted"/>
<dbReference type="SMART" id="SM00184">
    <property type="entry name" value="RING"/>
    <property type="match status" value="1"/>
</dbReference>
<keyword evidence="24" id="KW-1185">Reference proteome</keyword>
<dbReference type="Pfam" id="PF11145">
    <property type="entry name" value="DUF2921"/>
    <property type="match status" value="2"/>
</dbReference>
<evidence type="ECO:0000259" key="22">
    <source>
        <dbReference type="PROSITE" id="PS50089"/>
    </source>
</evidence>
<evidence type="ECO:0000313" key="23">
    <source>
        <dbReference type="EMBL" id="RPB15825.1"/>
    </source>
</evidence>
<keyword evidence="13 20" id="KW-0472">Membrane</keyword>
<keyword evidence="7" id="KW-0479">Metal-binding</keyword>
<name>A0A3N4LCV7_9PEZI</name>
<protein>
    <recommendedName>
        <fullName evidence="16">DSC E3 ubiquitin ligase complex subunit A</fullName>
        <ecNumber evidence="4">2.3.2.27</ecNumber>
    </recommendedName>
    <alternativeName>
        <fullName evidence="17">Defective for SREBP cleavage protein A</fullName>
    </alternativeName>
    <alternativeName>
        <fullName evidence="18">RING-type E3 ubiquitin transferase dscA</fullName>
    </alternativeName>
</protein>
<dbReference type="EC" id="2.3.2.27" evidence="4"/>
<evidence type="ECO:0000256" key="7">
    <source>
        <dbReference type="ARBA" id="ARBA00022723"/>
    </source>
</evidence>
<evidence type="ECO:0000256" key="12">
    <source>
        <dbReference type="ARBA" id="ARBA00022989"/>
    </source>
</evidence>
<evidence type="ECO:0000256" key="15">
    <source>
        <dbReference type="ARBA" id="ARBA00063126"/>
    </source>
</evidence>
<accession>A0A3N4LCV7</accession>
<feature type="transmembrane region" description="Helical" evidence="20">
    <location>
        <begin position="549"/>
        <end position="567"/>
    </location>
</feature>
<dbReference type="Proteomes" id="UP000277580">
    <property type="component" value="Unassembled WGS sequence"/>
</dbReference>
<dbReference type="UniPathway" id="UPA00143"/>
<dbReference type="FunCoup" id="A0A3N4LCV7">
    <property type="interactions" value="47"/>
</dbReference>
<dbReference type="AlphaFoldDB" id="A0A3N4LCV7"/>